<protein>
    <submittedName>
        <fullName evidence="2">Uncharacterized protein</fullName>
    </submittedName>
</protein>
<feature type="compositionally biased region" description="Low complexity" evidence="1">
    <location>
        <begin position="71"/>
        <end position="81"/>
    </location>
</feature>
<proteinExistence type="predicted"/>
<keyword evidence="3" id="KW-1185">Reference proteome</keyword>
<dbReference type="EMBL" id="BOMW01000102">
    <property type="protein sequence ID" value="GIF09797.1"/>
    <property type="molecule type" value="Genomic_DNA"/>
</dbReference>
<feature type="region of interest" description="Disordered" evidence="1">
    <location>
        <begin position="53"/>
        <end position="106"/>
    </location>
</feature>
<evidence type="ECO:0000313" key="3">
    <source>
        <dbReference type="Proteomes" id="UP000629619"/>
    </source>
</evidence>
<sequence>MPLMWLGADKVFDAFKFYVKQTPYGVMQVHGYRFDAHTSTFIVEMNQKPRQCAGSTFTPAGRSARGVGREVGAAHPGAVPGRPRRRRAVPEHLESTASSGADGPRPVSLWRLVSSSWLGSVCWSRGSGYEPDS</sequence>
<dbReference type="Proteomes" id="UP000629619">
    <property type="component" value="Unassembled WGS sequence"/>
</dbReference>
<name>A0A919NFC8_9ACTN</name>
<evidence type="ECO:0000256" key="1">
    <source>
        <dbReference type="SAM" id="MobiDB-lite"/>
    </source>
</evidence>
<organism evidence="2 3">
    <name type="scientific">Actinoplanes siamensis</name>
    <dbReference type="NCBI Taxonomy" id="1223317"/>
    <lineage>
        <taxon>Bacteria</taxon>
        <taxon>Bacillati</taxon>
        <taxon>Actinomycetota</taxon>
        <taxon>Actinomycetes</taxon>
        <taxon>Micromonosporales</taxon>
        <taxon>Micromonosporaceae</taxon>
        <taxon>Actinoplanes</taxon>
    </lineage>
</organism>
<gene>
    <name evidence="2" type="ORF">Asi03nite_73350</name>
</gene>
<evidence type="ECO:0000313" key="2">
    <source>
        <dbReference type="EMBL" id="GIF09797.1"/>
    </source>
</evidence>
<accession>A0A919NFC8</accession>
<reference evidence="2" key="1">
    <citation type="submission" date="2021-01" db="EMBL/GenBank/DDBJ databases">
        <title>Whole genome shotgun sequence of Actinoplanes siamensis NBRC 109076.</title>
        <authorList>
            <person name="Komaki H."/>
            <person name="Tamura T."/>
        </authorList>
    </citation>
    <scope>NUCLEOTIDE SEQUENCE</scope>
    <source>
        <strain evidence="2">NBRC 109076</strain>
    </source>
</reference>
<dbReference type="Gene3D" id="3.30.9.20">
    <property type="match status" value="1"/>
</dbReference>
<dbReference type="AlphaFoldDB" id="A0A919NFC8"/>
<comment type="caution">
    <text evidence="2">The sequence shown here is derived from an EMBL/GenBank/DDBJ whole genome shotgun (WGS) entry which is preliminary data.</text>
</comment>